<feature type="transmembrane region" description="Helical" evidence="1">
    <location>
        <begin position="264"/>
        <end position="284"/>
    </location>
</feature>
<feature type="transmembrane region" description="Helical" evidence="1">
    <location>
        <begin position="38"/>
        <end position="59"/>
    </location>
</feature>
<dbReference type="Proteomes" id="UP000198802">
    <property type="component" value="Unassembled WGS sequence"/>
</dbReference>
<evidence type="ECO:0000313" key="2">
    <source>
        <dbReference type="EMBL" id="CUU57940.1"/>
    </source>
</evidence>
<feature type="transmembrane region" description="Helical" evidence="1">
    <location>
        <begin position="118"/>
        <end position="137"/>
    </location>
</feature>
<keyword evidence="3" id="KW-1185">Reference proteome</keyword>
<feature type="transmembrane region" description="Helical" evidence="1">
    <location>
        <begin position="71"/>
        <end position="90"/>
    </location>
</feature>
<keyword evidence="1" id="KW-0472">Membrane</keyword>
<feature type="transmembrane region" description="Helical" evidence="1">
    <location>
        <begin position="146"/>
        <end position="165"/>
    </location>
</feature>
<dbReference type="EMBL" id="FAOZ01000015">
    <property type="protein sequence ID" value="CUU57940.1"/>
    <property type="molecule type" value="Genomic_DNA"/>
</dbReference>
<organism evidence="2 3">
    <name type="scientific">Parafrankia irregularis</name>
    <dbReference type="NCBI Taxonomy" id="795642"/>
    <lineage>
        <taxon>Bacteria</taxon>
        <taxon>Bacillati</taxon>
        <taxon>Actinomycetota</taxon>
        <taxon>Actinomycetes</taxon>
        <taxon>Frankiales</taxon>
        <taxon>Frankiaceae</taxon>
        <taxon>Parafrankia</taxon>
    </lineage>
</organism>
<reference evidence="3" key="1">
    <citation type="submission" date="2015-11" db="EMBL/GenBank/DDBJ databases">
        <authorList>
            <person name="Varghese N."/>
        </authorList>
    </citation>
    <scope>NUCLEOTIDE SEQUENCE [LARGE SCALE GENOMIC DNA]</scope>
    <source>
        <strain evidence="3">DSM 45899</strain>
    </source>
</reference>
<feature type="transmembrane region" description="Helical" evidence="1">
    <location>
        <begin position="305"/>
        <end position="327"/>
    </location>
</feature>
<feature type="transmembrane region" description="Helical" evidence="1">
    <location>
        <begin position="196"/>
        <end position="215"/>
    </location>
</feature>
<keyword evidence="1" id="KW-0812">Transmembrane</keyword>
<accession>A0A0S4QRI3</accession>
<evidence type="ECO:0000313" key="3">
    <source>
        <dbReference type="Proteomes" id="UP000198802"/>
    </source>
</evidence>
<feature type="transmembrane region" description="Helical" evidence="1">
    <location>
        <begin position="347"/>
        <end position="368"/>
    </location>
</feature>
<feature type="transmembrane region" description="Helical" evidence="1">
    <location>
        <begin position="235"/>
        <end position="252"/>
    </location>
</feature>
<proteinExistence type="predicted"/>
<keyword evidence="1" id="KW-1133">Transmembrane helix</keyword>
<sequence length="396" mass="42077">MTYTYSEAFRRLAQELGFADDPIKGLVHLRHPGELANWTLPVVEGVMIGGAGLGLLRALERWRRDADPNLLAVWAGSVAYLMAIEPPLYFPDAFHMPEYLRDVFAHNVFSVQFLHEHLPLYIIALYPAVASLAYEIVDSFGVFSDNVLLGAVCVGFVHQIFYEIFDHIGPQLKWWIWNTDAPTNSPSLGSVPMTSVFQFATLGPAALVLLAHLIVGRKVDRGETISGRSLAGRSLAIGALVPAAVALVSTPIGKLGERFSPRAALGGSSALPWVVAVPTLAAAWRRSRATTVSADAATTGAEGSSWFGVTYGSAYLAAFGVLWGKALPAFRAAKGGVTSEGTRIGNLPYTIACGAAAAAALAGVATAGRQPARARRGLLRAGLRAARTGSWGAVRR</sequence>
<protein>
    <submittedName>
        <fullName evidence="2">Uncharacterized protein</fullName>
    </submittedName>
</protein>
<evidence type="ECO:0000256" key="1">
    <source>
        <dbReference type="SAM" id="Phobius"/>
    </source>
</evidence>
<name>A0A0S4QRI3_9ACTN</name>
<dbReference type="RefSeq" id="WP_193209741.1">
    <property type="nucleotide sequence ID" value="NZ_FAOZ01000015.1"/>
</dbReference>
<gene>
    <name evidence="2" type="ORF">Ga0074812_115142</name>
</gene>
<dbReference type="AlphaFoldDB" id="A0A0S4QRI3"/>